<sequence>MKQATTVFRSILRELRQMNTIYRSLKDISPAQKTAIESLKMWFRNGSASDLNKSKELLSLLSSGNKHELLFQQYHPLVGMSELDKAKLAANRVGLQF</sequence>
<dbReference type="OMA" id="QYHPLVG"/>
<dbReference type="AlphaFoldDB" id="S9QYL5"/>
<gene>
    <name evidence="1" type="ORF">SOCG_01603</name>
</gene>
<dbReference type="InterPro" id="IPR039196">
    <property type="entry name" value="Fmc1"/>
</dbReference>
<dbReference type="PANTHER" id="PTHR28015:SF1">
    <property type="entry name" value="ATP SYNTHASE ASSEMBLY FACTOR FMC1, MITOCHONDRIAL"/>
    <property type="match status" value="1"/>
</dbReference>
<dbReference type="GO" id="GO:0005759">
    <property type="term" value="C:mitochondrial matrix"/>
    <property type="evidence" value="ECO:0007669"/>
    <property type="project" value="TreeGrafter"/>
</dbReference>
<dbReference type="Pfam" id="PF13233">
    <property type="entry name" value="Complex1_LYR_2"/>
    <property type="match status" value="1"/>
</dbReference>
<dbReference type="EMBL" id="KE503208">
    <property type="protein sequence ID" value="EPX71385.1"/>
    <property type="molecule type" value="Genomic_DNA"/>
</dbReference>
<dbReference type="OrthoDB" id="15893at2759"/>
<evidence type="ECO:0000313" key="2">
    <source>
        <dbReference type="Proteomes" id="UP000016088"/>
    </source>
</evidence>
<dbReference type="Proteomes" id="UP000016088">
    <property type="component" value="Unassembled WGS sequence"/>
</dbReference>
<reference evidence="1 2" key="1">
    <citation type="journal article" date="2011" name="Science">
        <title>Comparative functional genomics of the fission yeasts.</title>
        <authorList>
            <person name="Rhind N."/>
            <person name="Chen Z."/>
            <person name="Yassour M."/>
            <person name="Thompson D.A."/>
            <person name="Haas B.J."/>
            <person name="Habib N."/>
            <person name="Wapinski I."/>
            <person name="Roy S."/>
            <person name="Lin M.F."/>
            <person name="Heiman D.I."/>
            <person name="Young S.K."/>
            <person name="Furuya K."/>
            <person name="Guo Y."/>
            <person name="Pidoux A."/>
            <person name="Chen H.M."/>
            <person name="Robbertse B."/>
            <person name="Goldberg J.M."/>
            <person name="Aoki K."/>
            <person name="Bayne E.H."/>
            <person name="Berlin A.M."/>
            <person name="Desjardins C.A."/>
            <person name="Dobbs E."/>
            <person name="Dukaj L."/>
            <person name="Fan L."/>
            <person name="FitzGerald M.G."/>
            <person name="French C."/>
            <person name="Gujja S."/>
            <person name="Hansen K."/>
            <person name="Keifenheim D."/>
            <person name="Levin J.Z."/>
            <person name="Mosher R.A."/>
            <person name="Mueller C.A."/>
            <person name="Pfiffner J."/>
            <person name="Priest M."/>
            <person name="Russ C."/>
            <person name="Smialowska A."/>
            <person name="Swoboda P."/>
            <person name="Sykes S.M."/>
            <person name="Vaughn M."/>
            <person name="Vengrova S."/>
            <person name="Yoder R."/>
            <person name="Zeng Q."/>
            <person name="Allshire R."/>
            <person name="Baulcombe D."/>
            <person name="Birren B.W."/>
            <person name="Brown W."/>
            <person name="Ekwall K."/>
            <person name="Kellis M."/>
            <person name="Leatherwood J."/>
            <person name="Levin H."/>
            <person name="Margalit H."/>
            <person name="Martienssen R."/>
            <person name="Nieduszynski C.A."/>
            <person name="Spatafora J.W."/>
            <person name="Friedman N."/>
            <person name="Dalgaard J.Z."/>
            <person name="Baumann P."/>
            <person name="Niki H."/>
            <person name="Regev A."/>
            <person name="Nusbaum C."/>
        </authorList>
    </citation>
    <scope>NUCLEOTIDE SEQUENCE [LARGE SCALE GENOMIC DNA]</scope>
    <source>
        <strain evidence="2">yFS286</strain>
    </source>
</reference>
<dbReference type="VEuPathDB" id="FungiDB:SOCG_01603"/>
<dbReference type="RefSeq" id="XP_013020010.1">
    <property type="nucleotide sequence ID" value="XM_013164556.1"/>
</dbReference>
<dbReference type="HOGENOM" id="CLU_2251626_0_0_1"/>
<protein>
    <submittedName>
        <fullName evidence="1">Uncharacterized protein</fullName>
    </submittedName>
</protein>
<accession>S9QYL5</accession>
<name>S9QYL5_SCHOY</name>
<dbReference type="PANTHER" id="PTHR28015">
    <property type="entry name" value="ATP SYNTHASE ASSEMBLY FACTOR FMC1, MITOCHONDRIAL"/>
    <property type="match status" value="1"/>
</dbReference>
<keyword evidence="2" id="KW-1185">Reference proteome</keyword>
<dbReference type="GO" id="GO:0033615">
    <property type="term" value="P:mitochondrial proton-transporting ATP synthase complex assembly"/>
    <property type="evidence" value="ECO:0007669"/>
    <property type="project" value="InterPro"/>
</dbReference>
<organism evidence="1 2">
    <name type="scientific">Schizosaccharomyces octosporus (strain yFS286)</name>
    <name type="common">Fission yeast</name>
    <name type="synonym">Octosporomyces octosporus</name>
    <dbReference type="NCBI Taxonomy" id="483514"/>
    <lineage>
        <taxon>Eukaryota</taxon>
        <taxon>Fungi</taxon>
        <taxon>Dikarya</taxon>
        <taxon>Ascomycota</taxon>
        <taxon>Taphrinomycotina</taxon>
        <taxon>Schizosaccharomycetes</taxon>
        <taxon>Schizosaccharomycetales</taxon>
        <taxon>Schizosaccharomycetaceae</taxon>
        <taxon>Schizosaccharomyces</taxon>
    </lineage>
</organism>
<dbReference type="GeneID" id="25030583"/>
<proteinExistence type="predicted"/>
<evidence type="ECO:0000313" key="1">
    <source>
        <dbReference type="EMBL" id="EPX71385.1"/>
    </source>
</evidence>